<evidence type="ECO:0000256" key="7">
    <source>
        <dbReference type="SAM" id="MobiDB-lite"/>
    </source>
</evidence>
<dbReference type="EMBL" id="ML737617">
    <property type="protein sequence ID" value="KAE8366216.1"/>
    <property type="molecule type" value="Genomic_DNA"/>
</dbReference>
<feature type="signal peptide" evidence="9">
    <location>
        <begin position="1"/>
        <end position="22"/>
    </location>
</feature>
<dbReference type="AlphaFoldDB" id="A0A5N7AAM2"/>
<dbReference type="OrthoDB" id="432292at2759"/>
<gene>
    <name evidence="12" type="ORF">BDV27DRAFT_143832</name>
</gene>
<feature type="transmembrane region" description="Helical" evidence="8">
    <location>
        <begin position="258"/>
        <end position="278"/>
    </location>
</feature>
<dbReference type="GO" id="GO:0016740">
    <property type="term" value="F:transferase activity"/>
    <property type="evidence" value="ECO:0007669"/>
    <property type="project" value="UniProtKB-KW"/>
</dbReference>
<dbReference type="UniPathway" id="UPA00378"/>
<dbReference type="InterPro" id="IPR056790">
    <property type="entry name" value="Ribophorin_II_C"/>
</dbReference>
<feature type="chain" id="PRO_5044242056" evidence="9">
    <location>
        <begin position="23"/>
        <end position="522"/>
    </location>
</feature>
<feature type="compositionally biased region" description="Low complexity" evidence="7">
    <location>
        <begin position="338"/>
        <end position="347"/>
    </location>
</feature>
<comment type="subcellular location">
    <subcellularLocation>
        <location evidence="1">Endoplasmic reticulum membrane</location>
        <topology evidence="1">Multi-pass membrane protein</topology>
    </subcellularLocation>
</comment>
<evidence type="ECO:0000259" key="10">
    <source>
        <dbReference type="Pfam" id="PF22943"/>
    </source>
</evidence>
<organism evidence="12 13">
    <name type="scientific">Aspergillus caelatus</name>
    <dbReference type="NCBI Taxonomy" id="61420"/>
    <lineage>
        <taxon>Eukaryota</taxon>
        <taxon>Fungi</taxon>
        <taxon>Dikarya</taxon>
        <taxon>Ascomycota</taxon>
        <taxon>Pezizomycotina</taxon>
        <taxon>Eurotiomycetes</taxon>
        <taxon>Eurotiomycetidae</taxon>
        <taxon>Eurotiales</taxon>
        <taxon>Aspergillaceae</taxon>
        <taxon>Aspergillus</taxon>
        <taxon>Aspergillus subgen. Circumdati</taxon>
    </lineage>
</organism>
<feature type="domain" description="Helix-turn-helix" evidence="10">
    <location>
        <begin position="475"/>
        <end position="519"/>
    </location>
</feature>
<dbReference type="GO" id="GO:0008250">
    <property type="term" value="C:oligosaccharyltransferase complex"/>
    <property type="evidence" value="ECO:0007669"/>
    <property type="project" value="InterPro"/>
</dbReference>
<dbReference type="Pfam" id="PF22943">
    <property type="entry name" value="HTH_68"/>
    <property type="match status" value="1"/>
</dbReference>
<feature type="transmembrane region" description="Helical" evidence="8">
    <location>
        <begin position="190"/>
        <end position="214"/>
    </location>
</feature>
<feature type="compositionally biased region" description="Pro residues" evidence="7">
    <location>
        <begin position="348"/>
        <end position="361"/>
    </location>
</feature>
<evidence type="ECO:0000256" key="2">
    <source>
        <dbReference type="ARBA" id="ARBA00022692"/>
    </source>
</evidence>
<keyword evidence="5 8" id="KW-1133">Transmembrane helix</keyword>
<evidence type="ECO:0000256" key="9">
    <source>
        <dbReference type="SAM" id="SignalP"/>
    </source>
</evidence>
<dbReference type="GeneID" id="43654611"/>
<feature type="transmembrane region" description="Helical" evidence="8">
    <location>
        <begin position="234"/>
        <end position="252"/>
    </location>
</feature>
<name>A0A5N7AAM2_9EURO</name>
<evidence type="ECO:0000256" key="1">
    <source>
        <dbReference type="ARBA" id="ARBA00004477"/>
    </source>
</evidence>
<evidence type="ECO:0000313" key="13">
    <source>
        <dbReference type="Proteomes" id="UP000326268"/>
    </source>
</evidence>
<evidence type="ECO:0000256" key="8">
    <source>
        <dbReference type="SAM" id="Phobius"/>
    </source>
</evidence>
<evidence type="ECO:0000259" key="11">
    <source>
        <dbReference type="Pfam" id="PF25147"/>
    </source>
</evidence>
<feature type="domain" description="Ribophorin II C-terminal" evidence="11">
    <location>
        <begin position="181"/>
        <end position="281"/>
    </location>
</feature>
<keyword evidence="3 9" id="KW-0732">Signal</keyword>
<keyword evidence="6 8" id="KW-0472">Membrane</keyword>
<feature type="compositionally biased region" description="Polar residues" evidence="7">
    <location>
        <begin position="415"/>
        <end position="426"/>
    </location>
</feature>
<evidence type="ECO:0000256" key="6">
    <source>
        <dbReference type="ARBA" id="ARBA00023136"/>
    </source>
</evidence>
<dbReference type="RefSeq" id="XP_031929297.1">
    <property type="nucleotide sequence ID" value="XM_032070165.1"/>
</dbReference>
<protein>
    <submittedName>
        <fullName evidence="12">Oligosaccharyltransferase subunit Ribophorin II-domain-containing protein</fullName>
    </submittedName>
</protein>
<evidence type="ECO:0000256" key="5">
    <source>
        <dbReference type="ARBA" id="ARBA00022989"/>
    </source>
</evidence>
<dbReference type="InterPro" id="IPR054448">
    <property type="entry name" value="HTH_put_ascomycetes"/>
</dbReference>
<dbReference type="Proteomes" id="UP000326268">
    <property type="component" value="Unassembled WGS sequence"/>
</dbReference>
<sequence>MQLWNTVLQLSLLAFTAAPTAAASAWGFTDATVSVQTKGAGVGSGLKENIPDNKALTKPVSLGSADTLKVTLTAREGSSGKRAHQVFLLLQDPETGLDISYPFNVKENGKSKVELTQKDLPIQFLSLVEPLDAKLLIGSFGSAEAYNGAAFKLAVTRNPDQPVPTVEVSRYGKLPEIHHIFKEDPRSPPIVITLAFVAMVLGTLPVLAGVWLFLGANVCHLPKALKASPISHSVFLGSLLSIEGIFFLYYQSWTLFQILPAVAVAGTVAFISGSRALVSFNSNIAKSSLRFLHASNIDIADSHPARASHCGIRDPSMGSSSSKPVRSAAQAVSRRQYPKQPSTLPSTPSKPPSPGPASAPRPPKEQETKTRAPTGPTYHSKEQPSLTKSNAIDLDGRDPDFAATLRGIGPVSPAPTLSNSSTFASGAQRGDSVQTVFPRAANPALLVVTARQKIAKAAEREVELVGRPGFTGREYLDALTIRQALSMRDRQGMPSGEIERLLRLKKGVVDRLGKKGVVSEVG</sequence>
<dbReference type="PANTHER" id="PTHR12640:SF0">
    <property type="entry name" value="DOLICHYL-DIPHOSPHOOLIGOSACCHARIDE--PROTEIN GLYCOSYLTRANSFERASE SUBUNIT 2"/>
    <property type="match status" value="1"/>
</dbReference>
<feature type="region of interest" description="Disordered" evidence="7">
    <location>
        <begin position="307"/>
        <end position="426"/>
    </location>
</feature>
<keyword evidence="4" id="KW-0256">Endoplasmic reticulum</keyword>
<evidence type="ECO:0000256" key="3">
    <source>
        <dbReference type="ARBA" id="ARBA00022729"/>
    </source>
</evidence>
<keyword evidence="13" id="KW-1185">Reference proteome</keyword>
<dbReference type="GO" id="GO:0006487">
    <property type="term" value="P:protein N-linked glycosylation"/>
    <property type="evidence" value="ECO:0007669"/>
    <property type="project" value="TreeGrafter"/>
</dbReference>
<reference evidence="12 13" key="1">
    <citation type="submission" date="2019-04" db="EMBL/GenBank/DDBJ databases">
        <title>Friends and foes A comparative genomics studyof 23 Aspergillus species from section Flavi.</title>
        <authorList>
            <consortium name="DOE Joint Genome Institute"/>
            <person name="Kjaerbolling I."/>
            <person name="Vesth T."/>
            <person name="Frisvad J.C."/>
            <person name="Nybo J.L."/>
            <person name="Theobald S."/>
            <person name="Kildgaard S."/>
            <person name="Isbrandt T."/>
            <person name="Kuo A."/>
            <person name="Sato A."/>
            <person name="Lyhne E.K."/>
            <person name="Kogle M.E."/>
            <person name="Wiebenga A."/>
            <person name="Kun R.S."/>
            <person name="Lubbers R.J."/>
            <person name="Makela M.R."/>
            <person name="Barry K."/>
            <person name="Chovatia M."/>
            <person name="Clum A."/>
            <person name="Daum C."/>
            <person name="Haridas S."/>
            <person name="He G."/>
            <person name="LaButti K."/>
            <person name="Lipzen A."/>
            <person name="Mondo S."/>
            <person name="Riley R."/>
            <person name="Salamov A."/>
            <person name="Simmons B.A."/>
            <person name="Magnuson J.K."/>
            <person name="Henrissat B."/>
            <person name="Mortensen U.H."/>
            <person name="Larsen T.O."/>
            <person name="Devries R.P."/>
            <person name="Grigoriev I.V."/>
            <person name="Machida M."/>
            <person name="Baker S.E."/>
            <person name="Andersen M.R."/>
        </authorList>
    </citation>
    <scope>NUCLEOTIDE SEQUENCE [LARGE SCALE GENOMIC DNA]</scope>
    <source>
        <strain evidence="12 13">CBS 763.97</strain>
    </source>
</reference>
<keyword evidence="12" id="KW-0808">Transferase</keyword>
<dbReference type="InterPro" id="IPR008814">
    <property type="entry name" value="Swp1"/>
</dbReference>
<dbReference type="PANTHER" id="PTHR12640">
    <property type="entry name" value="RIBOPHORIN II"/>
    <property type="match status" value="1"/>
</dbReference>
<dbReference type="Pfam" id="PF25147">
    <property type="entry name" value="Ribophorin_II_C"/>
    <property type="match status" value="1"/>
</dbReference>
<accession>A0A5N7AAM2</accession>
<keyword evidence="2 8" id="KW-0812">Transmembrane</keyword>
<evidence type="ECO:0000256" key="4">
    <source>
        <dbReference type="ARBA" id="ARBA00022824"/>
    </source>
</evidence>
<evidence type="ECO:0000313" key="12">
    <source>
        <dbReference type="EMBL" id="KAE8366216.1"/>
    </source>
</evidence>
<proteinExistence type="predicted"/>